<gene>
    <name evidence="2" type="ORF">Rumeso_00147</name>
</gene>
<dbReference type="STRING" id="442562.Rumeso_00147"/>
<dbReference type="AlphaFoldDB" id="A0A017HVX0"/>
<dbReference type="OrthoDB" id="1445569at2"/>
<evidence type="ECO:0000313" key="3">
    <source>
        <dbReference type="Proteomes" id="UP000019666"/>
    </source>
</evidence>
<comment type="caution">
    <text evidence="2">The sequence shown here is derived from an EMBL/GenBank/DDBJ whole genome shotgun (WGS) entry which is preliminary data.</text>
</comment>
<organism evidence="2 3">
    <name type="scientific">Rubellimicrobium mesophilum DSM 19309</name>
    <dbReference type="NCBI Taxonomy" id="442562"/>
    <lineage>
        <taxon>Bacteria</taxon>
        <taxon>Pseudomonadati</taxon>
        <taxon>Pseudomonadota</taxon>
        <taxon>Alphaproteobacteria</taxon>
        <taxon>Rhodobacterales</taxon>
        <taxon>Roseobacteraceae</taxon>
        <taxon>Rubellimicrobium</taxon>
    </lineage>
</organism>
<keyword evidence="1" id="KW-0812">Transmembrane</keyword>
<keyword evidence="1" id="KW-1133">Transmembrane helix</keyword>
<keyword evidence="1" id="KW-0472">Membrane</keyword>
<accession>A0A017HVX0</accession>
<sequence>MADMAADHGRQERAQGESTPLLEWVAGAIGAILTLALLGFLGWQAWTSPGDVPPEVTVRLEEVLPAGEGFVARIAAVNGSSETAAGVEVEGVLSRGGEAVETARATLDYVPGHSEKRGGLFFAEDPREGDLRLRALGYQEP</sequence>
<dbReference type="EMBL" id="AOSK01000005">
    <property type="protein sequence ID" value="EYD78318.1"/>
    <property type="molecule type" value="Genomic_DNA"/>
</dbReference>
<dbReference type="HOGENOM" id="CLU_147394_0_0_5"/>
<evidence type="ECO:0000256" key="1">
    <source>
        <dbReference type="SAM" id="Phobius"/>
    </source>
</evidence>
<name>A0A017HVX0_9RHOB</name>
<feature type="transmembrane region" description="Helical" evidence="1">
    <location>
        <begin position="21"/>
        <end position="46"/>
    </location>
</feature>
<reference evidence="2 3" key="1">
    <citation type="submission" date="2013-02" db="EMBL/GenBank/DDBJ databases">
        <authorList>
            <person name="Fiebig A."/>
            <person name="Goeker M."/>
            <person name="Klenk H.-P.P."/>
        </authorList>
    </citation>
    <scope>NUCLEOTIDE SEQUENCE [LARGE SCALE GENOMIC DNA]</scope>
    <source>
        <strain evidence="2 3">DSM 19309</strain>
    </source>
</reference>
<dbReference type="RefSeq" id="WP_051521556.1">
    <property type="nucleotide sequence ID" value="NZ_KK088615.1"/>
</dbReference>
<keyword evidence="3" id="KW-1185">Reference proteome</keyword>
<evidence type="ECO:0008006" key="4">
    <source>
        <dbReference type="Google" id="ProtNLM"/>
    </source>
</evidence>
<proteinExistence type="predicted"/>
<dbReference type="Proteomes" id="UP000019666">
    <property type="component" value="Unassembled WGS sequence"/>
</dbReference>
<evidence type="ECO:0000313" key="2">
    <source>
        <dbReference type="EMBL" id="EYD78318.1"/>
    </source>
</evidence>
<protein>
    <recommendedName>
        <fullName evidence="4">TIGR02588 family protein</fullName>
    </recommendedName>
</protein>